<sequence length="203" mass="22210">MLFQPLDRSAPGLQRHDAVLALTGRQYRLAGDGLAVGVVLGMLDARTGRLPIGLVDAQNAYWAETLYYDANRRTIDVYDPDRWSAFVDTYAGGGWVLDIVSGLGRFALMVVGRGISFVMRGFALALVPAMLFGLFGLASYGFLGLIVYLVAAQWVQWLPHLIGGVIAWLGLCVVLSDEQTVRRVRVGRGLQTLNERQLMPVLG</sequence>
<feature type="transmembrane region" description="Helical" evidence="1">
    <location>
        <begin position="90"/>
        <end position="111"/>
    </location>
</feature>
<dbReference type="Proteomes" id="UP001223420">
    <property type="component" value="Unassembled WGS sequence"/>
</dbReference>
<keyword evidence="1" id="KW-0812">Transmembrane</keyword>
<comment type="caution">
    <text evidence="2">The sequence shown here is derived from an EMBL/GenBank/DDBJ whole genome shotgun (WGS) entry which is preliminary data.</text>
</comment>
<keyword evidence="1" id="KW-1133">Transmembrane helix</keyword>
<accession>A0AAJ1U1D1</accession>
<dbReference type="EMBL" id="JAUSWL010000028">
    <property type="protein sequence ID" value="MDQ0547508.1"/>
    <property type="molecule type" value="Genomic_DNA"/>
</dbReference>
<evidence type="ECO:0000313" key="2">
    <source>
        <dbReference type="EMBL" id="MDQ0547508.1"/>
    </source>
</evidence>
<organism evidence="2 3">
    <name type="scientific">Methylobacterium brachiatum</name>
    <dbReference type="NCBI Taxonomy" id="269660"/>
    <lineage>
        <taxon>Bacteria</taxon>
        <taxon>Pseudomonadati</taxon>
        <taxon>Pseudomonadota</taxon>
        <taxon>Alphaproteobacteria</taxon>
        <taxon>Hyphomicrobiales</taxon>
        <taxon>Methylobacteriaceae</taxon>
        <taxon>Methylobacterium</taxon>
    </lineage>
</organism>
<name>A0AAJ1U1D1_9HYPH</name>
<protein>
    <submittedName>
        <fullName evidence="2">Uncharacterized protein</fullName>
    </submittedName>
</protein>
<keyword evidence="1" id="KW-0472">Membrane</keyword>
<reference evidence="2" key="1">
    <citation type="submission" date="2023-07" db="EMBL/GenBank/DDBJ databases">
        <title>Genomic Encyclopedia of Type Strains, Phase IV (KMG-IV): sequencing the most valuable type-strain genomes for metagenomic binning, comparative biology and taxonomic classification.</title>
        <authorList>
            <person name="Goeker M."/>
        </authorList>
    </citation>
    <scope>NUCLEOTIDE SEQUENCE</scope>
    <source>
        <strain evidence="2">DSM 19569</strain>
    </source>
</reference>
<gene>
    <name evidence="2" type="ORF">QO001_006467</name>
</gene>
<feature type="transmembrane region" description="Helical" evidence="1">
    <location>
        <begin position="157"/>
        <end position="175"/>
    </location>
</feature>
<dbReference type="AlphaFoldDB" id="A0AAJ1U1D1"/>
<feature type="transmembrane region" description="Helical" evidence="1">
    <location>
        <begin position="123"/>
        <end position="151"/>
    </location>
</feature>
<dbReference type="RefSeq" id="WP_230368527.1">
    <property type="nucleotide sequence ID" value="NZ_JAJALK010000032.1"/>
</dbReference>
<evidence type="ECO:0000313" key="3">
    <source>
        <dbReference type="Proteomes" id="UP001223420"/>
    </source>
</evidence>
<evidence type="ECO:0000256" key="1">
    <source>
        <dbReference type="SAM" id="Phobius"/>
    </source>
</evidence>
<proteinExistence type="predicted"/>